<sequence length="205" mass="23346">WEPGSGDTLVSWVVDVFCSAALGRTDGCLYAMAKRKLFEEGRSNKLSGSFYQFSSAADKRESGRVKEMRRVLDPAARMRRQKKAVDGLEHDNFHDDPHANLVMHKKAPKFEETFEAKRKRRSKGEPFKARFKRNFNALLEEHQTSNPEPPNYSHANVPPSKLPPRHFCAVCGFQSSYTCVSCGSRYCSVKCLAVHRDTRCLKWTA</sequence>
<name>A0A131Z6X4_RHIAP</name>
<protein>
    <submittedName>
        <fullName evidence="6">Zinc finger HIT domain-containing protein 1</fullName>
    </submittedName>
</protein>
<evidence type="ECO:0000256" key="2">
    <source>
        <dbReference type="ARBA" id="ARBA00022771"/>
    </source>
</evidence>
<dbReference type="Pfam" id="PF04438">
    <property type="entry name" value="zf-HIT"/>
    <property type="match status" value="1"/>
</dbReference>
<evidence type="ECO:0000259" key="5">
    <source>
        <dbReference type="PROSITE" id="PS51083"/>
    </source>
</evidence>
<proteinExistence type="predicted"/>
<evidence type="ECO:0000256" key="4">
    <source>
        <dbReference type="PROSITE-ProRule" id="PRU00453"/>
    </source>
</evidence>
<dbReference type="InterPro" id="IPR007529">
    <property type="entry name" value="Znf_HIT"/>
</dbReference>
<feature type="domain" description="HIT-type" evidence="5">
    <location>
        <begin position="168"/>
        <end position="200"/>
    </location>
</feature>
<dbReference type="PROSITE" id="PS51083">
    <property type="entry name" value="ZF_HIT"/>
    <property type="match status" value="1"/>
</dbReference>
<dbReference type="SUPFAM" id="SSF144232">
    <property type="entry name" value="HIT/MYND zinc finger-like"/>
    <property type="match status" value="1"/>
</dbReference>
<dbReference type="GO" id="GO:0008270">
    <property type="term" value="F:zinc ion binding"/>
    <property type="evidence" value="ECO:0007669"/>
    <property type="project" value="UniProtKB-UniRule"/>
</dbReference>
<dbReference type="EMBL" id="GEDV01001438">
    <property type="protein sequence ID" value="JAP87119.1"/>
    <property type="molecule type" value="Transcribed_RNA"/>
</dbReference>
<keyword evidence="1" id="KW-0479">Metal-binding</keyword>
<accession>A0A131Z6X4</accession>
<reference evidence="6" key="1">
    <citation type="journal article" date="2016" name="Ticks Tick Borne Dis.">
        <title>De novo assembly and annotation of the salivary gland transcriptome of Rhipicephalus appendiculatus male and female ticks during blood feeding.</title>
        <authorList>
            <person name="de Castro M.H."/>
            <person name="de Klerk D."/>
            <person name="Pienaar R."/>
            <person name="Latif A.A."/>
            <person name="Rees D.J."/>
            <person name="Mans B.J."/>
        </authorList>
    </citation>
    <scope>NUCLEOTIDE SEQUENCE</scope>
    <source>
        <tissue evidence="6">Salivary glands</tissue>
    </source>
</reference>
<dbReference type="AlphaFoldDB" id="A0A131Z6X4"/>
<dbReference type="GO" id="GO:0005634">
    <property type="term" value="C:nucleus"/>
    <property type="evidence" value="ECO:0007669"/>
    <property type="project" value="UniProtKB-ARBA"/>
</dbReference>
<organism evidence="6">
    <name type="scientific">Rhipicephalus appendiculatus</name>
    <name type="common">Brown ear tick</name>
    <dbReference type="NCBI Taxonomy" id="34631"/>
    <lineage>
        <taxon>Eukaryota</taxon>
        <taxon>Metazoa</taxon>
        <taxon>Ecdysozoa</taxon>
        <taxon>Arthropoda</taxon>
        <taxon>Chelicerata</taxon>
        <taxon>Arachnida</taxon>
        <taxon>Acari</taxon>
        <taxon>Parasitiformes</taxon>
        <taxon>Ixodida</taxon>
        <taxon>Ixodoidea</taxon>
        <taxon>Ixodidae</taxon>
        <taxon>Rhipicephalinae</taxon>
        <taxon>Rhipicephalus</taxon>
        <taxon>Rhipicephalus</taxon>
    </lineage>
</organism>
<dbReference type="InterPro" id="IPR039723">
    <property type="entry name" value="Vps71/ZNHIT1"/>
</dbReference>
<dbReference type="GO" id="GO:0006338">
    <property type="term" value="P:chromatin remodeling"/>
    <property type="evidence" value="ECO:0007669"/>
    <property type="project" value="InterPro"/>
</dbReference>
<dbReference type="CDD" id="cd21437">
    <property type="entry name" value="zf-HIT_ZNHIT1_like"/>
    <property type="match status" value="1"/>
</dbReference>
<evidence type="ECO:0000256" key="1">
    <source>
        <dbReference type="ARBA" id="ARBA00022723"/>
    </source>
</evidence>
<keyword evidence="2 4" id="KW-0863">Zinc-finger</keyword>
<keyword evidence="3" id="KW-0862">Zinc</keyword>
<evidence type="ECO:0000256" key="3">
    <source>
        <dbReference type="ARBA" id="ARBA00022833"/>
    </source>
</evidence>
<dbReference type="PANTHER" id="PTHR13093">
    <property type="entry name" value="ZINC FINGER HIT DOMAIN CONTAINING PROTEIN 1"/>
    <property type="match status" value="1"/>
</dbReference>
<feature type="non-terminal residue" evidence="6">
    <location>
        <position position="1"/>
    </location>
</feature>
<evidence type="ECO:0000313" key="6">
    <source>
        <dbReference type="EMBL" id="JAP87119.1"/>
    </source>
</evidence>